<keyword evidence="1" id="KW-1133">Transmembrane helix</keyword>
<feature type="transmembrane region" description="Helical" evidence="1">
    <location>
        <begin position="53"/>
        <end position="72"/>
    </location>
</feature>
<dbReference type="Proteomes" id="UP000546200">
    <property type="component" value="Unassembled WGS sequence"/>
</dbReference>
<feature type="transmembrane region" description="Helical" evidence="1">
    <location>
        <begin position="181"/>
        <end position="208"/>
    </location>
</feature>
<dbReference type="RefSeq" id="WP_184058693.1">
    <property type="nucleotide sequence ID" value="NZ_JACIJK010000008.1"/>
</dbReference>
<evidence type="ECO:0000313" key="3">
    <source>
        <dbReference type="EMBL" id="MBB5715910.1"/>
    </source>
</evidence>
<feature type="transmembrane region" description="Helical" evidence="1">
    <location>
        <begin position="92"/>
        <end position="114"/>
    </location>
</feature>
<feature type="transmembrane region" description="Helical" evidence="1">
    <location>
        <begin position="268"/>
        <end position="293"/>
    </location>
</feature>
<keyword evidence="1" id="KW-0472">Membrane</keyword>
<keyword evidence="4" id="KW-1185">Reference proteome</keyword>
<feature type="domain" description="DUF7847" evidence="2">
    <location>
        <begin position="77"/>
        <end position="297"/>
    </location>
</feature>
<proteinExistence type="predicted"/>
<feature type="transmembrane region" description="Helical" evidence="1">
    <location>
        <begin position="135"/>
        <end position="161"/>
    </location>
</feature>
<dbReference type="InterPro" id="IPR057169">
    <property type="entry name" value="DUF7847"/>
</dbReference>
<dbReference type="EMBL" id="JACIJK010000008">
    <property type="protein sequence ID" value="MBB5715910.1"/>
    <property type="molecule type" value="Genomic_DNA"/>
</dbReference>
<keyword evidence="1" id="KW-0812">Transmembrane</keyword>
<feature type="transmembrane region" description="Helical" evidence="1">
    <location>
        <begin position="229"/>
        <end position="256"/>
    </location>
</feature>
<protein>
    <recommendedName>
        <fullName evidence="2">DUF7847 domain-containing protein</fullName>
    </recommendedName>
</protein>
<reference evidence="3 4" key="1">
    <citation type="submission" date="2020-08" db="EMBL/GenBank/DDBJ databases">
        <title>Genomic Encyclopedia of Type Strains, Phase IV (KMG-IV): sequencing the most valuable type-strain genomes for metagenomic binning, comparative biology and taxonomic classification.</title>
        <authorList>
            <person name="Goeker M."/>
        </authorList>
    </citation>
    <scope>NUCLEOTIDE SEQUENCE [LARGE SCALE GENOMIC DNA]</scope>
    <source>
        <strain evidence="3 4">DSM 100044</strain>
    </source>
</reference>
<gene>
    <name evidence="3" type="ORF">FHS94_002767</name>
</gene>
<evidence type="ECO:0000259" key="2">
    <source>
        <dbReference type="Pfam" id="PF25231"/>
    </source>
</evidence>
<dbReference type="AlphaFoldDB" id="A0A7W9EV74"/>
<accession>A0A7W9EV74</accession>
<sequence length="309" mass="31957">MESLWERPARVARPFRAATGGAGQANGEGNGAMVSMSNIWDQTVEVLRGRSGILTRIAIPAIFVPAVVRDGWTAFSAPASTPPQASFGTVGSVLGFVAALLMIWGQLAVTAVASDPAVTQREAAALASRRYAPALGVYVVAGLVLILLALPIVIALAGSGIDLTAMASGVAPTIAPPRIGFVAIYSLVLVVALILIAVRLFLLTPVIVNERAGLRAFARSWSLTGGNAWRILGIYILFTLVWIVVQGAATFVVGSIARLLIGPDAPQLVAFIVALIGAIATTAYSVVLAVFAAQLYAAVSGRRAADVFA</sequence>
<evidence type="ECO:0000313" key="4">
    <source>
        <dbReference type="Proteomes" id="UP000546200"/>
    </source>
</evidence>
<evidence type="ECO:0000256" key="1">
    <source>
        <dbReference type="SAM" id="Phobius"/>
    </source>
</evidence>
<organism evidence="3 4">
    <name type="scientific">Sphingomonas aerophila</name>
    <dbReference type="NCBI Taxonomy" id="1344948"/>
    <lineage>
        <taxon>Bacteria</taxon>
        <taxon>Pseudomonadati</taxon>
        <taxon>Pseudomonadota</taxon>
        <taxon>Alphaproteobacteria</taxon>
        <taxon>Sphingomonadales</taxon>
        <taxon>Sphingomonadaceae</taxon>
        <taxon>Sphingomonas</taxon>
    </lineage>
</organism>
<dbReference type="Pfam" id="PF25231">
    <property type="entry name" value="DUF7847"/>
    <property type="match status" value="1"/>
</dbReference>
<comment type="caution">
    <text evidence="3">The sequence shown here is derived from an EMBL/GenBank/DDBJ whole genome shotgun (WGS) entry which is preliminary data.</text>
</comment>
<name>A0A7W9EV74_9SPHN</name>